<dbReference type="EMBL" id="FTOR01000008">
    <property type="protein sequence ID" value="SIT29347.1"/>
    <property type="molecule type" value="Genomic_DNA"/>
</dbReference>
<dbReference type="GO" id="GO:0016757">
    <property type="term" value="F:glycosyltransferase activity"/>
    <property type="evidence" value="ECO:0007669"/>
    <property type="project" value="InterPro"/>
</dbReference>
<evidence type="ECO:0000313" key="3">
    <source>
        <dbReference type="Proteomes" id="UP000186917"/>
    </source>
</evidence>
<dbReference type="PANTHER" id="PTHR12526">
    <property type="entry name" value="GLYCOSYLTRANSFERASE"/>
    <property type="match status" value="1"/>
</dbReference>
<evidence type="ECO:0000259" key="1">
    <source>
        <dbReference type="Pfam" id="PF00534"/>
    </source>
</evidence>
<dbReference type="RefSeq" id="WP_076381301.1">
    <property type="nucleotide sequence ID" value="NZ_AP017422.1"/>
</dbReference>
<dbReference type="Gene3D" id="3.40.50.2000">
    <property type="entry name" value="Glycogen Phosphorylase B"/>
    <property type="match status" value="2"/>
</dbReference>
<accession>A0A173MDI7</accession>
<name>A0A173MDI7_9BACT</name>
<dbReference type="InterPro" id="IPR001296">
    <property type="entry name" value="Glyco_trans_1"/>
</dbReference>
<reference evidence="3" key="1">
    <citation type="submission" date="2017-01" db="EMBL/GenBank/DDBJ databases">
        <authorList>
            <person name="Varghese N."/>
            <person name="Submissions S."/>
        </authorList>
    </citation>
    <scope>NUCLEOTIDE SEQUENCE [LARGE SCALE GENOMIC DNA]</scope>
    <source>
        <strain evidence="3">DSM 21054</strain>
    </source>
</reference>
<dbReference type="Proteomes" id="UP000186917">
    <property type="component" value="Unassembled WGS sequence"/>
</dbReference>
<gene>
    <name evidence="2" type="ORF">SAMN05421788_108294</name>
</gene>
<dbReference type="CDD" id="cd03801">
    <property type="entry name" value="GT4_PimA-like"/>
    <property type="match status" value="1"/>
</dbReference>
<dbReference type="Pfam" id="PF00534">
    <property type="entry name" value="Glycos_transf_1"/>
    <property type="match status" value="1"/>
</dbReference>
<dbReference type="OrthoDB" id="1116389at2"/>
<keyword evidence="2" id="KW-0808">Transferase</keyword>
<proteinExistence type="predicted"/>
<dbReference type="SUPFAM" id="SSF53756">
    <property type="entry name" value="UDP-Glycosyltransferase/glycogen phosphorylase"/>
    <property type="match status" value="1"/>
</dbReference>
<organism evidence="2 3">
    <name type="scientific">Filimonas lacunae</name>
    <dbReference type="NCBI Taxonomy" id="477680"/>
    <lineage>
        <taxon>Bacteria</taxon>
        <taxon>Pseudomonadati</taxon>
        <taxon>Bacteroidota</taxon>
        <taxon>Chitinophagia</taxon>
        <taxon>Chitinophagales</taxon>
        <taxon>Chitinophagaceae</taxon>
        <taxon>Filimonas</taxon>
    </lineage>
</organism>
<evidence type="ECO:0000313" key="2">
    <source>
        <dbReference type="EMBL" id="SIT29347.1"/>
    </source>
</evidence>
<dbReference type="AlphaFoldDB" id="A0A173MDI7"/>
<feature type="domain" description="Glycosyl transferase family 1" evidence="1">
    <location>
        <begin position="187"/>
        <end position="295"/>
    </location>
</feature>
<sequence length="368" mass="42313">MYNGKTIVILSPAFPANEADSVWVPSKQLFVKMLQRQNPQSRIIVLAFNYPHHTHTYQWHGATVIPFAMMPHSKLQRWRRWAKVWFTLQQLHRQHTIAGIISFWCGECALIGSYFGKWKHIPHRCWVSGQDARAGNYLVKWIRPQPEELVPISDFLVDEFEKHHAIRPRYMVPIGIDPEAFPSMPAKRDIDILGAGSLIPLKRYDLFIHLIKNLSCTFPHIKAVICGGGAEYDALQQLIQSLQLQQHITLLGEQSHATVLQLMHRSKILLHTSSYEGFGNVLLESLYAGCRVASFVQPVYQKVTNWHIATDETHMQDILHQLLQQTPAIYERVLVYRMEDNVKAFMRLLLQQPPAPVPPPAPVQEYNG</sequence>
<dbReference type="KEGG" id="fln:FLA_1573"/>
<keyword evidence="3" id="KW-1185">Reference proteome</keyword>
<dbReference type="STRING" id="477680.SAMN05421788_108294"/>
<protein>
    <submittedName>
        <fullName evidence="2">Glycosyl transferases group 1</fullName>
    </submittedName>
</protein>